<dbReference type="Gene3D" id="3.40.50.720">
    <property type="entry name" value="NAD(P)-binding Rossmann-like Domain"/>
    <property type="match status" value="1"/>
</dbReference>
<dbReference type="InterPro" id="IPR051911">
    <property type="entry name" value="SDR_oxidoreductase"/>
</dbReference>
<evidence type="ECO:0000313" key="5">
    <source>
        <dbReference type="EMBL" id="OAP53728.1"/>
    </source>
</evidence>
<dbReference type="PRINTS" id="PR00080">
    <property type="entry name" value="SDRFAMILY"/>
</dbReference>
<dbReference type="CDD" id="cd05374">
    <property type="entry name" value="17beta-HSD-like_SDR_c"/>
    <property type="match status" value="1"/>
</dbReference>
<organism evidence="5 6">
    <name type="scientific">Fonsecaea erecta</name>
    <dbReference type="NCBI Taxonomy" id="1367422"/>
    <lineage>
        <taxon>Eukaryota</taxon>
        <taxon>Fungi</taxon>
        <taxon>Dikarya</taxon>
        <taxon>Ascomycota</taxon>
        <taxon>Pezizomycotina</taxon>
        <taxon>Eurotiomycetes</taxon>
        <taxon>Chaetothyriomycetidae</taxon>
        <taxon>Chaetothyriales</taxon>
        <taxon>Herpotrichiellaceae</taxon>
        <taxon>Fonsecaea</taxon>
    </lineage>
</organism>
<keyword evidence="3" id="KW-0560">Oxidoreductase</keyword>
<evidence type="ECO:0000256" key="4">
    <source>
        <dbReference type="RuleBase" id="RU000363"/>
    </source>
</evidence>
<dbReference type="PANTHER" id="PTHR43976">
    <property type="entry name" value="SHORT CHAIN DEHYDROGENASE"/>
    <property type="match status" value="1"/>
</dbReference>
<dbReference type="Pfam" id="PF00106">
    <property type="entry name" value="adh_short"/>
    <property type="match status" value="1"/>
</dbReference>
<evidence type="ECO:0000256" key="1">
    <source>
        <dbReference type="ARBA" id="ARBA00006484"/>
    </source>
</evidence>
<protein>
    <recommendedName>
        <fullName evidence="7">Short-chain dehydrogenase/reductase SDR</fullName>
    </recommendedName>
</protein>
<dbReference type="PROSITE" id="PS00061">
    <property type="entry name" value="ADH_SHORT"/>
    <property type="match status" value="1"/>
</dbReference>
<gene>
    <name evidence="5" type="ORF">AYL99_12100</name>
</gene>
<dbReference type="InterPro" id="IPR002347">
    <property type="entry name" value="SDR_fam"/>
</dbReference>
<sequence>MPRVFFITGCSTGLGKSYAQYVLQRGDYCVATARNKDQLLSFKGATEQNFLPLALDVMDKASITAGFSAALAKFSRIDVVVNNAGYGLAGCFEEYDEAQIRQQMEVNFFGLIDVTREALRIMRTKNSPPGGVIQQVTSIGGQRGVAGFSLYCASKWAVEGMSEAISKELRPEWNIKVTCVEPGSFRTDWTGRSMTFAPRMPEYDHLDIKKSMDERHGTQAGDPDKGARAMYDLALMPNPPVRVAIGEDSYNLIMKKLQEYEENYKAYKELSCSTNYDN</sequence>
<dbReference type="GO" id="GO:0016491">
    <property type="term" value="F:oxidoreductase activity"/>
    <property type="evidence" value="ECO:0007669"/>
    <property type="project" value="UniProtKB-KW"/>
</dbReference>
<comment type="caution">
    <text evidence="5">The sequence shown here is derived from an EMBL/GenBank/DDBJ whole genome shotgun (WGS) entry which is preliminary data.</text>
</comment>
<dbReference type="RefSeq" id="XP_018687095.1">
    <property type="nucleotide sequence ID" value="XM_018843581.1"/>
</dbReference>
<dbReference type="AlphaFoldDB" id="A0A178Z1Q3"/>
<dbReference type="SUPFAM" id="SSF51735">
    <property type="entry name" value="NAD(P)-binding Rossmann-fold domains"/>
    <property type="match status" value="1"/>
</dbReference>
<proteinExistence type="inferred from homology"/>
<dbReference type="GeneID" id="30016265"/>
<reference evidence="5 6" key="1">
    <citation type="submission" date="2016-04" db="EMBL/GenBank/DDBJ databases">
        <title>Draft genome of Fonsecaea erecta CBS 125763.</title>
        <authorList>
            <person name="Weiss V.A."/>
            <person name="Vicente V.A."/>
            <person name="Raittz R.T."/>
            <person name="Moreno L.F."/>
            <person name="De Souza E.M."/>
            <person name="Pedrosa F.O."/>
            <person name="Steffens M.B."/>
            <person name="Faoro H."/>
            <person name="Tadra-Sfeir M.Z."/>
            <person name="Najafzadeh M.J."/>
            <person name="Felipe M.S."/>
            <person name="Teixeira M."/>
            <person name="Sun J."/>
            <person name="Xi L."/>
            <person name="Gomes R."/>
            <person name="De Azevedo C.M."/>
            <person name="Salgado C.G."/>
            <person name="Da Silva M.B."/>
            <person name="Nascimento M.F."/>
            <person name="Queiroz-Telles F."/>
            <person name="Attili D.S."/>
            <person name="Gorbushina A."/>
        </authorList>
    </citation>
    <scope>NUCLEOTIDE SEQUENCE [LARGE SCALE GENOMIC DNA]</scope>
    <source>
        <strain evidence="5 6">CBS 125763</strain>
    </source>
</reference>
<dbReference type="STRING" id="1367422.A0A178Z1Q3"/>
<evidence type="ECO:0000313" key="6">
    <source>
        <dbReference type="Proteomes" id="UP000078343"/>
    </source>
</evidence>
<dbReference type="PRINTS" id="PR00081">
    <property type="entry name" value="GDHRDH"/>
</dbReference>
<name>A0A178Z1Q3_9EURO</name>
<comment type="similarity">
    <text evidence="1 4">Belongs to the short-chain dehydrogenases/reductases (SDR) family.</text>
</comment>
<dbReference type="InterPro" id="IPR036291">
    <property type="entry name" value="NAD(P)-bd_dom_sf"/>
</dbReference>
<evidence type="ECO:0000256" key="2">
    <source>
        <dbReference type="ARBA" id="ARBA00022857"/>
    </source>
</evidence>
<accession>A0A178Z1Q3</accession>
<keyword evidence="6" id="KW-1185">Reference proteome</keyword>
<evidence type="ECO:0008006" key="7">
    <source>
        <dbReference type="Google" id="ProtNLM"/>
    </source>
</evidence>
<dbReference type="EMBL" id="LVYI01000035">
    <property type="protein sequence ID" value="OAP53728.1"/>
    <property type="molecule type" value="Genomic_DNA"/>
</dbReference>
<dbReference type="InterPro" id="IPR020904">
    <property type="entry name" value="Sc_DH/Rdtase_CS"/>
</dbReference>
<keyword evidence="2" id="KW-0521">NADP</keyword>
<dbReference type="PANTHER" id="PTHR43976:SF16">
    <property type="entry name" value="SHORT-CHAIN DEHYDROGENASE_REDUCTASE FAMILY PROTEIN"/>
    <property type="match status" value="1"/>
</dbReference>
<dbReference type="Proteomes" id="UP000078343">
    <property type="component" value="Unassembled WGS sequence"/>
</dbReference>
<evidence type="ECO:0000256" key="3">
    <source>
        <dbReference type="ARBA" id="ARBA00023002"/>
    </source>
</evidence>
<dbReference type="OrthoDB" id="1274115at2759"/>